<dbReference type="PANTHER" id="PTHR34792:SF1">
    <property type="entry name" value="OS02G0121500 PROTEIN"/>
    <property type="match status" value="1"/>
</dbReference>
<feature type="region of interest" description="Disordered" evidence="1">
    <location>
        <begin position="1"/>
        <end position="28"/>
    </location>
</feature>
<sequence>MEEMIETDKSCTGRDMRRGARKIKQSGRHKLVSGFDVVSLEKSRKARIKRLSSSQEENCQMVYDVSDGELEPHLQAPSRSSFGTDKRFKLSSKLLDECNGVDHSSVPRKLRSATKTRNRESISPPFPDPKKRNQSAGGLESPNKRDGVKKLKSKLNMKQGVLVWSTEESVCGPITKDEEEVVETLYALAGMFLDNRPNSKKELENASLDELPSALPEASETTPTLEDKDLKSDSGNESADPASVVEKSSEDIVADASTIKEQVDNRSVGPAKHEEGKPACGPVDFSTQHMPNYDTCTMEQPTLLETPLSNPGPDIEQGQSTAKRQPDHQLKTEDSDQNGGLVLSSGLSTISSNAWSCGPSSQSSAAKIPFWLDTATCATRPGSWKDFSSNGKVKVNTDRNSWKKCATHVHISQFIRLLQVSLLNQGAITMINDLNDMRNESNGVTSASGVVNITESNPIEARTDILEYQRLCQNQPQASLASGTFTSQKQIFNFLETNDTLDRTANGSEPLTHHQYPYIHSQVQHSTIVPAFSMSRHKTAYPNQPSAAAAKQVQLQPTYLGNPFYGSPGSNLPLSKQQVQHHQKLQQKKQLWAAQMLAQYRNMEISSPMTQFPSWQKGQETQVIIPLSSPADVLNSNLQKQDHHLSSVYEETGGRFQAGGASALQLLCNERL</sequence>
<protein>
    <recommendedName>
        <fullName evidence="4">Embryonic flower 1-like protein</fullName>
    </recommendedName>
</protein>
<name>A0AAV8U3D0_9ROSI</name>
<feature type="region of interest" description="Disordered" evidence="1">
    <location>
        <begin position="100"/>
        <end position="151"/>
    </location>
</feature>
<dbReference type="PANTHER" id="PTHR34792">
    <property type="entry name" value="OS02G0121500 PROTEIN"/>
    <property type="match status" value="1"/>
</dbReference>
<feature type="compositionally biased region" description="Basic and acidic residues" evidence="1">
    <location>
        <begin position="1"/>
        <end position="18"/>
    </location>
</feature>
<evidence type="ECO:0000313" key="3">
    <source>
        <dbReference type="Proteomes" id="UP001159364"/>
    </source>
</evidence>
<evidence type="ECO:0000313" key="2">
    <source>
        <dbReference type="EMBL" id="KAJ8772634.1"/>
    </source>
</evidence>
<reference evidence="2 3" key="1">
    <citation type="submission" date="2021-09" db="EMBL/GenBank/DDBJ databases">
        <title>Genomic insights and catalytic innovation underlie evolution of tropane alkaloids biosynthesis.</title>
        <authorList>
            <person name="Wang Y.-J."/>
            <person name="Tian T."/>
            <person name="Huang J.-P."/>
            <person name="Huang S.-X."/>
        </authorList>
    </citation>
    <scope>NUCLEOTIDE SEQUENCE [LARGE SCALE GENOMIC DNA]</scope>
    <source>
        <strain evidence="2">KIB-2018</strain>
        <tissue evidence="2">Leaf</tissue>
    </source>
</reference>
<feature type="region of interest" description="Disordered" evidence="1">
    <location>
        <begin position="203"/>
        <end position="283"/>
    </location>
</feature>
<comment type="caution">
    <text evidence="2">The sequence shown here is derived from an EMBL/GenBank/DDBJ whole genome shotgun (WGS) entry which is preliminary data.</text>
</comment>
<keyword evidence="3" id="KW-1185">Reference proteome</keyword>
<dbReference type="AlphaFoldDB" id="A0AAV8U3D0"/>
<feature type="compositionally biased region" description="Basic residues" evidence="1">
    <location>
        <begin position="106"/>
        <end position="116"/>
    </location>
</feature>
<dbReference type="InterPro" id="IPR040305">
    <property type="entry name" value="At1g75730-like"/>
</dbReference>
<evidence type="ECO:0008006" key="4">
    <source>
        <dbReference type="Google" id="ProtNLM"/>
    </source>
</evidence>
<feature type="compositionally biased region" description="Basic and acidic residues" evidence="1">
    <location>
        <begin position="225"/>
        <end position="234"/>
    </location>
</feature>
<dbReference type="EMBL" id="JAIWQS010000002">
    <property type="protein sequence ID" value="KAJ8772634.1"/>
    <property type="molecule type" value="Genomic_DNA"/>
</dbReference>
<dbReference type="Proteomes" id="UP001159364">
    <property type="component" value="Linkage Group LG02"/>
</dbReference>
<feature type="region of interest" description="Disordered" evidence="1">
    <location>
        <begin position="303"/>
        <end position="342"/>
    </location>
</feature>
<organism evidence="2 3">
    <name type="scientific">Erythroxylum novogranatense</name>
    <dbReference type="NCBI Taxonomy" id="1862640"/>
    <lineage>
        <taxon>Eukaryota</taxon>
        <taxon>Viridiplantae</taxon>
        <taxon>Streptophyta</taxon>
        <taxon>Embryophyta</taxon>
        <taxon>Tracheophyta</taxon>
        <taxon>Spermatophyta</taxon>
        <taxon>Magnoliopsida</taxon>
        <taxon>eudicotyledons</taxon>
        <taxon>Gunneridae</taxon>
        <taxon>Pentapetalae</taxon>
        <taxon>rosids</taxon>
        <taxon>fabids</taxon>
        <taxon>Malpighiales</taxon>
        <taxon>Erythroxylaceae</taxon>
        <taxon>Erythroxylum</taxon>
    </lineage>
</organism>
<proteinExistence type="predicted"/>
<gene>
    <name evidence="2" type="ORF">K2173_027811</name>
</gene>
<feature type="compositionally biased region" description="Basic and acidic residues" evidence="1">
    <location>
        <begin position="324"/>
        <end position="334"/>
    </location>
</feature>
<accession>A0AAV8U3D0</accession>
<feature type="compositionally biased region" description="Basic residues" evidence="1">
    <location>
        <begin position="19"/>
        <end position="28"/>
    </location>
</feature>
<evidence type="ECO:0000256" key="1">
    <source>
        <dbReference type="SAM" id="MobiDB-lite"/>
    </source>
</evidence>